<dbReference type="InterPro" id="IPR045851">
    <property type="entry name" value="AMP-bd_C_sf"/>
</dbReference>
<dbReference type="HOGENOM" id="CLU_000022_59_0_7"/>
<keyword evidence="3" id="KW-0547">Nucleotide-binding</keyword>
<comment type="similarity">
    <text evidence="1">Belongs to the ATP-dependent AMP-binding enzyme family.</text>
</comment>
<dbReference type="PANTHER" id="PTHR43107">
    <property type="entry name" value="LONG-CHAIN FATTY ACID TRANSPORT PROTEIN"/>
    <property type="match status" value="1"/>
</dbReference>
<dbReference type="InterPro" id="IPR025110">
    <property type="entry name" value="AMP-bd_C"/>
</dbReference>
<evidence type="ECO:0000259" key="6">
    <source>
        <dbReference type="Pfam" id="PF13193"/>
    </source>
</evidence>
<dbReference type="GO" id="GO:0005524">
    <property type="term" value="F:ATP binding"/>
    <property type="evidence" value="ECO:0007669"/>
    <property type="project" value="UniProtKB-KW"/>
</dbReference>
<reference evidence="7 8" key="1">
    <citation type="journal article" date="2014" name="Nature">
        <title>An environmental bacterial taxon with a large and distinct metabolic repertoire.</title>
        <authorList>
            <person name="Wilson M.C."/>
            <person name="Mori T."/>
            <person name="Ruckert C."/>
            <person name="Uria A.R."/>
            <person name="Helf M.J."/>
            <person name="Takada K."/>
            <person name="Gernert C."/>
            <person name="Steffens U.A."/>
            <person name="Heycke N."/>
            <person name="Schmitt S."/>
            <person name="Rinke C."/>
            <person name="Helfrich E.J."/>
            <person name="Brachmann A.O."/>
            <person name="Gurgui C."/>
            <person name="Wakimoto T."/>
            <person name="Kracht M."/>
            <person name="Crusemann M."/>
            <person name="Hentschel U."/>
            <person name="Abe I."/>
            <person name="Matsunaga S."/>
            <person name="Kalinowski J."/>
            <person name="Takeyama H."/>
            <person name="Piel J."/>
        </authorList>
    </citation>
    <scope>NUCLEOTIDE SEQUENCE [LARGE SCALE GENOMIC DNA]</scope>
    <source>
        <strain evidence="8">TSY1</strain>
    </source>
</reference>
<proteinExistence type="inferred from homology"/>
<feature type="domain" description="AMP-binding enzyme C-terminal" evidence="6">
    <location>
        <begin position="440"/>
        <end position="513"/>
    </location>
</feature>
<dbReference type="GO" id="GO:0005324">
    <property type="term" value="F:long-chain fatty acid transmembrane transporter activity"/>
    <property type="evidence" value="ECO:0007669"/>
    <property type="project" value="TreeGrafter"/>
</dbReference>
<feature type="non-terminal residue" evidence="7">
    <location>
        <position position="558"/>
    </location>
</feature>
<gene>
    <name evidence="7" type="ORF">ETSY1_07270</name>
</gene>
<dbReference type="SUPFAM" id="SSF56801">
    <property type="entry name" value="Acetyl-CoA synthetase-like"/>
    <property type="match status" value="1"/>
</dbReference>
<keyword evidence="8" id="KW-1185">Reference proteome</keyword>
<evidence type="ECO:0000256" key="2">
    <source>
        <dbReference type="ARBA" id="ARBA00022598"/>
    </source>
</evidence>
<evidence type="ECO:0000256" key="3">
    <source>
        <dbReference type="ARBA" id="ARBA00022741"/>
    </source>
</evidence>
<dbReference type="AlphaFoldDB" id="W4LTU1"/>
<dbReference type="InterPro" id="IPR042099">
    <property type="entry name" value="ANL_N_sf"/>
</dbReference>
<dbReference type="Proteomes" id="UP000019141">
    <property type="component" value="Unassembled WGS sequence"/>
</dbReference>
<feature type="domain" description="AMP-dependent synthetase/ligase" evidence="5">
    <location>
        <begin position="28"/>
        <end position="382"/>
    </location>
</feature>
<protein>
    <recommendedName>
        <fullName evidence="9">Crotonobetaine/carnitine-CoA ligase</fullName>
    </recommendedName>
</protein>
<dbReference type="Gene3D" id="3.40.50.12780">
    <property type="entry name" value="N-terminal domain of ligase-like"/>
    <property type="match status" value="1"/>
</dbReference>
<dbReference type="Pfam" id="PF00501">
    <property type="entry name" value="AMP-binding"/>
    <property type="match status" value="1"/>
</dbReference>
<keyword evidence="4" id="KW-0067">ATP-binding</keyword>
<dbReference type="EMBL" id="AZHW01000230">
    <property type="protein sequence ID" value="ETX01474.1"/>
    <property type="molecule type" value="Genomic_DNA"/>
</dbReference>
<keyword evidence="2" id="KW-0436">Ligase</keyword>
<dbReference type="GO" id="GO:0005886">
    <property type="term" value="C:plasma membrane"/>
    <property type="evidence" value="ECO:0007669"/>
    <property type="project" value="TreeGrafter"/>
</dbReference>
<evidence type="ECO:0008006" key="9">
    <source>
        <dbReference type="Google" id="ProtNLM"/>
    </source>
</evidence>
<evidence type="ECO:0000256" key="4">
    <source>
        <dbReference type="ARBA" id="ARBA00022840"/>
    </source>
</evidence>
<dbReference type="PROSITE" id="PS00455">
    <property type="entry name" value="AMP_BINDING"/>
    <property type="match status" value="1"/>
</dbReference>
<name>W4LTU1_ENTF1</name>
<sequence length="558" mass="62323">MADEDVLAKIAEVWNAMDDSWESYGAIFQDKAAMNAGKVAVMTEHESITYDQLDERVNRVGNAFEGMGIQKDDKVCVMLPNVPEFLYAWWGNAKLGGVTVPLNIALRGEGLSYIINHCDAETIVLSERYVPVLDEIRSDLTQLKRIIVLGNDHEKARSLPAGAMDFSELLTASPASPMKEVWSEDMDSIMYTSGTTGLPKGVIHRHDRCYGGFVLPIMTGFNEQDVVYNTLPLFHIGGQNMIWMAMATDTKVAMAERFSASRFWEDCRRYGATYTLCLGAMIPILAKQPEQANDADNPMRVVLSAAAPKTIWEAFEERFSVQIVELYSQTEGGFMINTEAKAEGKVGSMGKAGATYEMKVVDDDDNELPPGEIGELIYRSKGGGALTEYYKNPEATEEKTRGGWIRSGDLAYKDEDDYFFFVDRKSDFMRRRGENISSFEVEKIINSHPKVLESAAYAIPSDLGEDDVMVAVVPQPGETVDPVDLMGHCEAHMAYFMIPRYVRFVSEFPKTGTERTMKYQLKQEGVTSDTWDREAAGYTIQRQAQTLQLIDLMSSSAN</sequence>
<dbReference type="InterPro" id="IPR000873">
    <property type="entry name" value="AMP-dep_synth/lig_dom"/>
</dbReference>
<dbReference type="GO" id="GO:0044539">
    <property type="term" value="P:long-chain fatty acid import into cell"/>
    <property type="evidence" value="ECO:0007669"/>
    <property type="project" value="TreeGrafter"/>
</dbReference>
<comment type="caution">
    <text evidence="7">The sequence shown here is derived from an EMBL/GenBank/DDBJ whole genome shotgun (WGS) entry which is preliminary data.</text>
</comment>
<dbReference type="Pfam" id="PF13193">
    <property type="entry name" value="AMP-binding_C"/>
    <property type="match status" value="1"/>
</dbReference>
<dbReference type="InterPro" id="IPR020845">
    <property type="entry name" value="AMP-binding_CS"/>
</dbReference>
<evidence type="ECO:0000313" key="8">
    <source>
        <dbReference type="Proteomes" id="UP000019141"/>
    </source>
</evidence>
<evidence type="ECO:0000259" key="5">
    <source>
        <dbReference type="Pfam" id="PF00501"/>
    </source>
</evidence>
<dbReference type="Gene3D" id="3.30.300.30">
    <property type="match status" value="1"/>
</dbReference>
<organism evidence="7 8">
    <name type="scientific">Entotheonella factor</name>
    <dbReference type="NCBI Taxonomy" id="1429438"/>
    <lineage>
        <taxon>Bacteria</taxon>
        <taxon>Pseudomonadati</taxon>
        <taxon>Nitrospinota/Tectimicrobiota group</taxon>
        <taxon>Candidatus Tectimicrobiota</taxon>
        <taxon>Candidatus Entotheonellia</taxon>
        <taxon>Candidatus Entotheonellales</taxon>
        <taxon>Candidatus Entotheonellaceae</taxon>
        <taxon>Candidatus Entotheonella</taxon>
    </lineage>
</organism>
<evidence type="ECO:0000313" key="7">
    <source>
        <dbReference type="EMBL" id="ETX01474.1"/>
    </source>
</evidence>
<evidence type="ECO:0000256" key="1">
    <source>
        <dbReference type="ARBA" id="ARBA00006432"/>
    </source>
</evidence>
<dbReference type="GO" id="GO:0004467">
    <property type="term" value="F:long-chain fatty acid-CoA ligase activity"/>
    <property type="evidence" value="ECO:0007669"/>
    <property type="project" value="TreeGrafter"/>
</dbReference>
<dbReference type="PANTHER" id="PTHR43107:SF15">
    <property type="entry name" value="FATTY ACID TRANSPORT PROTEIN 3, ISOFORM A"/>
    <property type="match status" value="1"/>
</dbReference>
<accession>W4LTU1</accession>